<evidence type="ECO:0008006" key="4">
    <source>
        <dbReference type="Google" id="ProtNLM"/>
    </source>
</evidence>
<gene>
    <name evidence="2" type="ORF">BBK82_23290</name>
</gene>
<accession>A0A1B2HLF7</accession>
<feature type="signal peptide" evidence="1">
    <location>
        <begin position="1"/>
        <end position="24"/>
    </location>
</feature>
<dbReference type="Proteomes" id="UP000093053">
    <property type="component" value="Chromosome"/>
</dbReference>
<evidence type="ECO:0000256" key="1">
    <source>
        <dbReference type="SAM" id="SignalP"/>
    </source>
</evidence>
<dbReference type="SUPFAM" id="SSF51445">
    <property type="entry name" value="(Trans)glycosidases"/>
    <property type="match status" value="1"/>
</dbReference>
<dbReference type="AlphaFoldDB" id="A0A1B2HLF7"/>
<protein>
    <recommendedName>
        <fullName evidence="4">GH10 domain-containing protein</fullName>
    </recommendedName>
</protein>
<dbReference type="OrthoDB" id="1412382at2"/>
<dbReference type="InterPro" id="IPR017853">
    <property type="entry name" value="GH"/>
</dbReference>
<keyword evidence="1" id="KW-0732">Signal</keyword>
<dbReference type="RefSeq" id="WP_065916896.1">
    <property type="nucleotide sequence ID" value="NZ_CP016793.1"/>
</dbReference>
<organism evidence="2 3">
    <name type="scientific">Lentzea guizhouensis</name>
    <dbReference type="NCBI Taxonomy" id="1586287"/>
    <lineage>
        <taxon>Bacteria</taxon>
        <taxon>Bacillati</taxon>
        <taxon>Actinomycetota</taxon>
        <taxon>Actinomycetes</taxon>
        <taxon>Pseudonocardiales</taxon>
        <taxon>Pseudonocardiaceae</taxon>
        <taxon>Lentzea</taxon>
    </lineage>
</organism>
<feature type="chain" id="PRO_5008538251" description="GH10 domain-containing protein" evidence="1">
    <location>
        <begin position="25"/>
        <end position="514"/>
    </location>
</feature>
<reference evidence="2 3" key="1">
    <citation type="submission" date="2016-07" db="EMBL/GenBank/DDBJ databases">
        <title>Complete genome sequence of the Lentzea guizhouensis DHS C013.</title>
        <authorList>
            <person name="Cao C."/>
        </authorList>
    </citation>
    <scope>NUCLEOTIDE SEQUENCE [LARGE SCALE GENOMIC DNA]</scope>
    <source>
        <strain evidence="2 3">DHS C013</strain>
    </source>
</reference>
<dbReference type="KEGG" id="led:BBK82_23290"/>
<dbReference type="EMBL" id="CP016793">
    <property type="protein sequence ID" value="ANZ38549.1"/>
    <property type="molecule type" value="Genomic_DNA"/>
</dbReference>
<sequence>MITRLLTVAVLTAAAVAVPGGASAAPAPFHDTFTGAVDADPTYGLNDNLDQRQGTGAVTYSRVSGRWNTGDVPRPWYAQVNHPSHRGTLSMHLGTTAVRLDAPSTGSTISATLTPVAGDRTSGDWSSIALSRSANSWGYVSNQDIDLGFLVRANGGVQVFQPGRPAVTLPAFVPAKADGSFDVTLTLGGDMLDLTVNGKRRAIRLGTAVPAERLWVYLGRYSDDNRTVSLVDDLKIEALNSDDLRKRPGSNLRYYGYFGARLTQAGGNHLPEVRGRSNLNWVQISDFDAYRPEVLNDCAPAGCVVHTGNEFFDCDAAGCPLYPNATERWQRLAEHVRPHLDRVAGFVLQDEPFHHGASFADVENSATQIKDTFPDKKVMLIEAGIQVDDDFQVPAAVDWVGFDEYCIGYDALEARMTKLEERAPGKELFLLPEAAPQPGCGGRTDADLESTQYMYLALAQQHPQFAGIMVFGPWTGVGPAATGPGTPVPAKFPRATDAQERVAALVLGDARLSG</sequence>
<dbReference type="STRING" id="1586287.BBK82_23290"/>
<name>A0A1B2HLF7_9PSEU</name>
<evidence type="ECO:0000313" key="2">
    <source>
        <dbReference type="EMBL" id="ANZ38549.1"/>
    </source>
</evidence>
<proteinExistence type="predicted"/>
<keyword evidence="3" id="KW-1185">Reference proteome</keyword>
<evidence type="ECO:0000313" key="3">
    <source>
        <dbReference type="Proteomes" id="UP000093053"/>
    </source>
</evidence>